<proteinExistence type="inferred from homology"/>
<evidence type="ECO:0000259" key="2">
    <source>
        <dbReference type="PROSITE" id="PS50994"/>
    </source>
</evidence>
<dbReference type="InterPro" id="IPR012337">
    <property type="entry name" value="RNaseH-like_sf"/>
</dbReference>
<dbReference type="SUPFAM" id="SSF53098">
    <property type="entry name" value="Ribonuclease H-like"/>
    <property type="match status" value="1"/>
</dbReference>
<gene>
    <name evidence="4" type="primary">istA</name>
    <name evidence="3" type="ORF">H7H73_32425</name>
    <name evidence="5" type="ORF">MJO55_04325</name>
    <name evidence="4" type="ORF">MJO55_21590</name>
</gene>
<keyword evidence="6" id="KW-1185">Reference proteome</keyword>
<dbReference type="RefSeq" id="WP_043405361.1">
    <property type="nucleotide sequence ID" value="NZ_CP092427.2"/>
</dbReference>
<feature type="domain" description="Integrase catalytic" evidence="2">
    <location>
        <begin position="152"/>
        <end position="328"/>
    </location>
</feature>
<dbReference type="InterPro" id="IPR036397">
    <property type="entry name" value="RNaseH_sf"/>
</dbReference>
<organism evidence="3 7">
    <name type="scientific">Mycolicibacterium rufum</name>
    <dbReference type="NCBI Taxonomy" id="318424"/>
    <lineage>
        <taxon>Bacteria</taxon>
        <taxon>Bacillati</taxon>
        <taxon>Actinomycetota</taxon>
        <taxon>Actinomycetes</taxon>
        <taxon>Mycobacteriales</taxon>
        <taxon>Mycobacteriaceae</taxon>
        <taxon>Mycolicibacterium</taxon>
    </lineage>
</organism>
<dbReference type="InterPro" id="IPR001584">
    <property type="entry name" value="Integrase_cat-core"/>
</dbReference>
<reference evidence="4" key="3">
    <citation type="submission" date="2022-08" db="EMBL/GenBank/DDBJ databases">
        <title>Whole genome sequencing of non-tuberculosis mycobacteria type-strains.</title>
        <authorList>
            <person name="Igarashi Y."/>
            <person name="Osugi A."/>
            <person name="Mitarai S."/>
        </authorList>
    </citation>
    <scope>NUCLEOTIDE SEQUENCE</scope>
    <source>
        <strain evidence="4">JCM 16372</strain>
    </source>
</reference>
<dbReference type="InterPro" id="IPR054353">
    <property type="entry name" value="IstA-like_C"/>
</dbReference>
<dbReference type="PANTHER" id="PTHR35004:SF8">
    <property type="entry name" value="TRANSPOSASE RV3428C-RELATED"/>
    <property type="match status" value="1"/>
</dbReference>
<evidence type="ECO:0000256" key="1">
    <source>
        <dbReference type="ARBA" id="ARBA00009277"/>
    </source>
</evidence>
<dbReference type="Pfam" id="PF22483">
    <property type="entry name" value="Mu-transpos_C_2"/>
    <property type="match status" value="1"/>
</dbReference>
<name>A0A9X3BKV4_9MYCO</name>
<evidence type="ECO:0000313" key="5">
    <source>
        <dbReference type="EMBL" id="ULP37669.1"/>
    </source>
</evidence>
<evidence type="ECO:0000313" key="7">
    <source>
        <dbReference type="Proteomes" id="UP001140272"/>
    </source>
</evidence>
<dbReference type="PANTHER" id="PTHR35004">
    <property type="entry name" value="TRANSPOSASE RV3428C-RELATED"/>
    <property type="match status" value="1"/>
</dbReference>
<dbReference type="NCBIfam" id="NF033546">
    <property type="entry name" value="transpos_IS21"/>
    <property type="match status" value="1"/>
</dbReference>
<dbReference type="GO" id="GO:0015074">
    <property type="term" value="P:DNA integration"/>
    <property type="evidence" value="ECO:0007669"/>
    <property type="project" value="InterPro"/>
</dbReference>
<protein>
    <submittedName>
        <fullName evidence="3">IS21 family transposase</fullName>
    </submittedName>
</protein>
<dbReference type="EMBL" id="CP092427">
    <property type="protein sequence ID" value="ULP35819.1"/>
    <property type="molecule type" value="Genomic_DNA"/>
</dbReference>
<dbReference type="EMBL" id="CP092427">
    <property type="protein sequence ID" value="ULP37669.1"/>
    <property type="molecule type" value="Genomic_DNA"/>
</dbReference>
<reference evidence="3" key="1">
    <citation type="submission" date="2020-07" db="EMBL/GenBank/DDBJ databases">
        <authorList>
            <person name="Pettersson B.M.F."/>
            <person name="Behra P.R.K."/>
            <person name="Ramesh M."/>
            <person name="Das S."/>
            <person name="Dasgupta S."/>
            <person name="Kirsebom L.A."/>
        </authorList>
    </citation>
    <scope>NUCLEOTIDE SEQUENCE</scope>
    <source>
        <strain evidence="3">DSM 45406</strain>
    </source>
</reference>
<dbReference type="Gene3D" id="3.30.420.10">
    <property type="entry name" value="Ribonuclease H-like superfamily/Ribonuclease H"/>
    <property type="match status" value="1"/>
</dbReference>
<reference evidence="3" key="2">
    <citation type="journal article" date="2022" name="BMC Genomics">
        <title>Comparative genome analysis of mycobacteria focusing on tRNA and non-coding RNA.</title>
        <authorList>
            <person name="Behra P.R.K."/>
            <person name="Pettersson B.M.F."/>
            <person name="Ramesh M."/>
            <person name="Das S."/>
            <person name="Dasgupta S."/>
            <person name="Kirsebom L.A."/>
        </authorList>
    </citation>
    <scope>NUCLEOTIDE SEQUENCE</scope>
    <source>
        <strain evidence="3">DSM 45406</strain>
    </source>
</reference>
<dbReference type="AlphaFoldDB" id="A0A9X3BKV4"/>
<dbReference type="Proteomes" id="UP001055159">
    <property type="component" value="Chromosome"/>
</dbReference>
<evidence type="ECO:0000313" key="3">
    <source>
        <dbReference type="EMBL" id="MCV7074274.1"/>
    </source>
</evidence>
<sequence>MAFREVSVNEIREVLRVWLGVVGLPAPGYRTIAAHCGLDRKTVRRYVEAAQAAGLRRDDDVSAIDDGLIGAVAEAVRPVRPDGHGAAWEQLLGFEEQITRWVAGTDDQRPLTVTKIHTLLARQGCVVPYRTLHRFAGERCGFGRRDTTVRVVDGDPGVECQIDFGYLGMLTDADDGRRRKVYALILTAVYSRHVFVWLSYSQTLTAVIAGCEAAWEFFGGVFAVLIPDNLKPVIAAADAVNPRFTHGWLDYAGHAGFLTDPARVASPKDKPRVERAVQYVRRNFWDGETFTSLHQAQEAAVVWCRDTAGTRMHGTICARPLEVFTADEQPRLLPIPSVYDVPVFKAVKVHRDFHAEVARALYSLPEQWIGATLDVRADSELVKFHHRGVLVKVHPRQPAGGRSTDPADLPKHKCGYALRDLARLIAACASHGPNIGTYAERILDDPLPWTRMRTVYRLQGLVRRYGAARVEQACSVSLGLDVVSVTKIASMLERSTEKGAAALPRAVGQSATRFARDPSEFTTTSTPLIVITTTTANAAEEIH</sequence>
<evidence type="ECO:0000313" key="6">
    <source>
        <dbReference type="Proteomes" id="UP001055159"/>
    </source>
</evidence>
<dbReference type="EMBL" id="JACKRN010001055">
    <property type="protein sequence ID" value="MCV7074274.1"/>
    <property type="molecule type" value="Genomic_DNA"/>
</dbReference>
<accession>A0A9X3BKV4</accession>
<evidence type="ECO:0000313" key="4">
    <source>
        <dbReference type="EMBL" id="ULP35819.1"/>
    </source>
</evidence>
<dbReference type="PROSITE" id="PS50994">
    <property type="entry name" value="INTEGRASE"/>
    <property type="match status" value="1"/>
</dbReference>
<dbReference type="GO" id="GO:0003676">
    <property type="term" value="F:nucleic acid binding"/>
    <property type="evidence" value="ECO:0007669"/>
    <property type="project" value="InterPro"/>
</dbReference>
<dbReference type="Proteomes" id="UP001140272">
    <property type="component" value="Unassembled WGS sequence"/>
</dbReference>
<comment type="similarity">
    <text evidence="1">Belongs to the transposase IS21/IS408/IS1162 family.</text>
</comment>